<accession>A0ABR1DBA2</accession>
<evidence type="ECO:0000313" key="1">
    <source>
        <dbReference type="EMBL" id="KAK6747771.1"/>
    </source>
</evidence>
<keyword evidence="2" id="KW-1185">Reference proteome</keyword>
<protein>
    <recommendedName>
        <fullName evidence="3">MADS-box domain-containing protein</fullName>
    </recommendedName>
</protein>
<evidence type="ECO:0008006" key="3">
    <source>
        <dbReference type="Google" id="ProtNLM"/>
    </source>
</evidence>
<comment type="caution">
    <text evidence="1">The sequence shown here is derived from an EMBL/GenBank/DDBJ whole genome shotgun (WGS) entry which is preliminary data.</text>
</comment>
<proteinExistence type="predicted"/>
<gene>
    <name evidence="1" type="primary">Necator_chrIV.g14060</name>
    <name evidence="1" type="ORF">RB195_000766</name>
</gene>
<dbReference type="Proteomes" id="UP001303046">
    <property type="component" value="Unassembled WGS sequence"/>
</dbReference>
<name>A0ABR1DBA2_NECAM</name>
<evidence type="ECO:0000313" key="2">
    <source>
        <dbReference type="Proteomes" id="UP001303046"/>
    </source>
</evidence>
<organism evidence="1 2">
    <name type="scientific">Necator americanus</name>
    <name type="common">Human hookworm</name>
    <dbReference type="NCBI Taxonomy" id="51031"/>
    <lineage>
        <taxon>Eukaryota</taxon>
        <taxon>Metazoa</taxon>
        <taxon>Ecdysozoa</taxon>
        <taxon>Nematoda</taxon>
        <taxon>Chromadorea</taxon>
        <taxon>Rhabditida</taxon>
        <taxon>Rhabditina</taxon>
        <taxon>Rhabditomorpha</taxon>
        <taxon>Strongyloidea</taxon>
        <taxon>Ancylostomatidae</taxon>
        <taxon>Bunostominae</taxon>
        <taxon>Necator</taxon>
    </lineage>
</organism>
<reference evidence="1 2" key="1">
    <citation type="submission" date="2023-08" db="EMBL/GenBank/DDBJ databases">
        <title>A Necator americanus chromosomal reference genome.</title>
        <authorList>
            <person name="Ilik V."/>
            <person name="Petrzelkova K.J."/>
            <person name="Pardy F."/>
            <person name="Fuh T."/>
            <person name="Niatou-Singa F.S."/>
            <person name="Gouil Q."/>
            <person name="Baker L."/>
            <person name="Ritchie M.E."/>
            <person name="Jex A.R."/>
            <person name="Gazzola D."/>
            <person name="Li H."/>
            <person name="Toshio Fujiwara R."/>
            <person name="Zhan B."/>
            <person name="Aroian R.V."/>
            <person name="Pafco B."/>
            <person name="Schwarz E.M."/>
        </authorList>
    </citation>
    <scope>NUCLEOTIDE SEQUENCE [LARGE SCALE GENOMIC DNA]</scope>
    <source>
        <strain evidence="1 2">Aroian</strain>
        <tissue evidence="1">Whole animal</tissue>
    </source>
</reference>
<sequence>MLTVRLTANTCCEALEVARPTKHFPPYHSIIDRQFTSDPMATSSKRNRGGRKEKKRLENKVIHMRNVRGFCGFDEKKKISGLQEHRLRFTKTGTMGKTLRNNALVIVVFPSDASEMYLDVRSSISLQ</sequence>
<dbReference type="EMBL" id="JAVFWL010000004">
    <property type="protein sequence ID" value="KAK6747771.1"/>
    <property type="molecule type" value="Genomic_DNA"/>
</dbReference>